<feature type="transmembrane region" description="Helical" evidence="1">
    <location>
        <begin position="20"/>
        <end position="40"/>
    </location>
</feature>
<evidence type="ECO:0008006" key="4">
    <source>
        <dbReference type="Google" id="ProtNLM"/>
    </source>
</evidence>
<name>A0ABT2HUJ6_9MICO</name>
<dbReference type="NCBIfam" id="NF041681">
    <property type="entry name" value="HGxxPAAW"/>
    <property type="match status" value="1"/>
</dbReference>
<feature type="transmembrane region" description="Helical" evidence="1">
    <location>
        <begin position="47"/>
        <end position="64"/>
    </location>
</feature>
<protein>
    <recommendedName>
        <fullName evidence="4">DUF4175 domain-containing protein</fullName>
    </recommendedName>
</protein>
<dbReference type="Proteomes" id="UP001525379">
    <property type="component" value="Unassembled WGS sequence"/>
</dbReference>
<keyword evidence="1" id="KW-0472">Membrane</keyword>
<dbReference type="InterPro" id="IPR046550">
    <property type="entry name" value="DUF6704"/>
</dbReference>
<reference evidence="2 3" key="1">
    <citation type="submission" date="2022-04" db="EMBL/GenBank/DDBJ databases">
        <title>Human microbiome associated bacterial genomes.</title>
        <authorList>
            <person name="Sandstrom S."/>
            <person name="Salamzade R."/>
            <person name="Kalan L.R."/>
        </authorList>
    </citation>
    <scope>NUCLEOTIDE SEQUENCE [LARGE SCALE GENOMIC DNA]</scope>
    <source>
        <strain evidence="3">p3-SID1799</strain>
    </source>
</reference>
<proteinExistence type="predicted"/>
<evidence type="ECO:0000313" key="3">
    <source>
        <dbReference type="Proteomes" id="UP001525379"/>
    </source>
</evidence>
<dbReference type="EMBL" id="JALXSQ010000003">
    <property type="protein sequence ID" value="MCT2041994.1"/>
    <property type="molecule type" value="Genomic_DNA"/>
</dbReference>
<dbReference type="RefSeq" id="WP_206394807.1">
    <property type="nucleotide sequence ID" value="NZ_JAFDPW010000001.1"/>
</dbReference>
<sequence length="74" mass="7670">MSEHAATAAQHHEDEGHSVAGWIGVILILVGLAVAAAALFLEINMMLWIGLGIAALGIIAWPVLKLAGLGPKSY</sequence>
<organism evidence="2 3">
    <name type="scientific">Pseudoclavibacter albus</name>
    <dbReference type="NCBI Taxonomy" id="272241"/>
    <lineage>
        <taxon>Bacteria</taxon>
        <taxon>Bacillati</taxon>
        <taxon>Actinomycetota</taxon>
        <taxon>Actinomycetes</taxon>
        <taxon>Micrococcales</taxon>
        <taxon>Microbacteriaceae</taxon>
        <taxon>Pseudoclavibacter</taxon>
    </lineage>
</organism>
<evidence type="ECO:0000256" key="1">
    <source>
        <dbReference type="SAM" id="Phobius"/>
    </source>
</evidence>
<evidence type="ECO:0000313" key="2">
    <source>
        <dbReference type="EMBL" id="MCT2041994.1"/>
    </source>
</evidence>
<accession>A0ABT2HUJ6</accession>
<comment type="caution">
    <text evidence="2">The sequence shown here is derived from an EMBL/GenBank/DDBJ whole genome shotgun (WGS) entry which is preliminary data.</text>
</comment>
<gene>
    <name evidence="2" type="ORF">M3D15_01360</name>
</gene>
<keyword evidence="1" id="KW-0812">Transmembrane</keyword>
<keyword evidence="3" id="KW-1185">Reference proteome</keyword>
<dbReference type="Pfam" id="PF20447">
    <property type="entry name" value="DUF6704"/>
    <property type="match status" value="1"/>
</dbReference>
<keyword evidence="1" id="KW-1133">Transmembrane helix</keyword>